<dbReference type="EMBL" id="CP115396">
    <property type="protein sequence ID" value="WBO84922.1"/>
    <property type="molecule type" value="Genomic_DNA"/>
</dbReference>
<dbReference type="RefSeq" id="WP_270127489.1">
    <property type="nucleotide sequence ID" value="NZ_CP115396.1"/>
</dbReference>
<dbReference type="Proteomes" id="UP001211872">
    <property type="component" value="Chromosome"/>
</dbReference>
<protein>
    <recommendedName>
        <fullName evidence="3">Lipoprotein</fullName>
    </recommendedName>
</protein>
<organism evidence="1 2">
    <name type="scientific">Hymenobacter yonginensis</name>
    <dbReference type="NCBI Taxonomy" id="748197"/>
    <lineage>
        <taxon>Bacteria</taxon>
        <taxon>Pseudomonadati</taxon>
        <taxon>Bacteroidota</taxon>
        <taxon>Cytophagia</taxon>
        <taxon>Cytophagales</taxon>
        <taxon>Hymenobacteraceae</taxon>
        <taxon>Hymenobacter</taxon>
    </lineage>
</organism>
<sequence>MNITLRATGTLLALGLFTACDKDKAGPDICEGQKIPKLTMRFLEQTGTPTPDTAFTGQTITFEAPGPPYNAYEWQVGSTANTRTTRSFSLSFGNDVTGQIPVRLIAKRRADPAGCPLLDDGVDTLTRVLTLIPPGDLRAPIYGKFQGANRHAPLDTFTVRVFLGGNYIYPNNPAAPRLNYLYNLSKGCRSPSFTVGLRWNGISFSYGRNDFGCLTPLGKGYLTTRDSIRIEYNEDTAPGNPVRRDKVFLGRRIR</sequence>
<dbReference type="PROSITE" id="PS51257">
    <property type="entry name" value="PROKAR_LIPOPROTEIN"/>
    <property type="match status" value="1"/>
</dbReference>
<keyword evidence="2" id="KW-1185">Reference proteome</keyword>
<accession>A0ABY7PQC9</accession>
<proteinExistence type="predicted"/>
<reference evidence="1 2" key="1">
    <citation type="journal article" date="2011" name="Int. J. Syst. Evol. Microbiol.">
        <title>Hymenobacter yonginensis sp. nov., isolated from a mesotrophic artificial lake.</title>
        <authorList>
            <person name="Joung Y."/>
            <person name="Cho S.H."/>
            <person name="Kim H."/>
            <person name="Kim S.B."/>
            <person name="Joh K."/>
        </authorList>
    </citation>
    <scope>NUCLEOTIDE SEQUENCE [LARGE SCALE GENOMIC DNA]</scope>
    <source>
        <strain evidence="1 2">KCTC 22745</strain>
    </source>
</reference>
<evidence type="ECO:0008006" key="3">
    <source>
        <dbReference type="Google" id="ProtNLM"/>
    </source>
</evidence>
<evidence type="ECO:0000313" key="1">
    <source>
        <dbReference type="EMBL" id="WBO84922.1"/>
    </source>
</evidence>
<name>A0ABY7PQC9_9BACT</name>
<gene>
    <name evidence="1" type="ORF">O9Z63_01455</name>
</gene>
<evidence type="ECO:0000313" key="2">
    <source>
        <dbReference type="Proteomes" id="UP001211872"/>
    </source>
</evidence>